<keyword evidence="1" id="KW-0349">Heme</keyword>
<dbReference type="SUPFAM" id="SSF46458">
    <property type="entry name" value="Globin-like"/>
    <property type="match status" value="1"/>
</dbReference>
<evidence type="ECO:0000313" key="3">
    <source>
        <dbReference type="EMBL" id="CAL5136043.1"/>
    </source>
</evidence>
<dbReference type="PROSITE" id="PS01033">
    <property type="entry name" value="GLOBIN"/>
    <property type="match status" value="1"/>
</dbReference>
<dbReference type="InterPro" id="IPR012292">
    <property type="entry name" value="Globin/Proto"/>
</dbReference>
<keyword evidence="1" id="KW-0813">Transport</keyword>
<feature type="domain" description="Globin" evidence="2">
    <location>
        <begin position="4"/>
        <end position="150"/>
    </location>
</feature>
<organism evidence="3 4">
    <name type="scientific">Calicophoron daubneyi</name>
    <name type="common">Rumen fluke</name>
    <name type="synonym">Paramphistomum daubneyi</name>
    <dbReference type="NCBI Taxonomy" id="300641"/>
    <lineage>
        <taxon>Eukaryota</taxon>
        <taxon>Metazoa</taxon>
        <taxon>Spiralia</taxon>
        <taxon>Lophotrochozoa</taxon>
        <taxon>Platyhelminthes</taxon>
        <taxon>Trematoda</taxon>
        <taxon>Digenea</taxon>
        <taxon>Plagiorchiida</taxon>
        <taxon>Pronocephalata</taxon>
        <taxon>Paramphistomoidea</taxon>
        <taxon>Paramphistomidae</taxon>
        <taxon>Calicophoron</taxon>
    </lineage>
</organism>
<dbReference type="GO" id="GO:0020037">
    <property type="term" value="F:heme binding"/>
    <property type="evidence" value="ECO:0007669"/>
    <property type="project" value="InterPro"/>
</dbReference>
<name>A0AAV2TF68_CALDB</name>
<comment type="similarity">
    <text evidence="1">Belongs to the globin family.</text>
</comment>
<evidence type="ECO:0000256" key="1">
    <source>
        <dbReference type="RuleBase" id="RU000356"/>
    </source>
</evidence>
<dbReference type="GO" id="GO:0005344">
    <property type="term" value="F:oxygen carrier activity"/>
    <property type="evidence" value="ECO:0007669"/>
    <property type="project" value="UniProtKB-KW"/>
</dbReference>
<dbReference type="Gene3D" id="1.10.490.10">
    <property type="entry name" value="Globins"/>
    <property type="match status" value="1"/>
</dbReference>
<dbReference type="InterPro" id="IPR009050">
    <property type="entry name" value="Globin-like_sf"/>
</dbReference>
<dbReference type="Pfam" id="PF00042">
    <property type="entry name" value="Globin"/>
    <property type="match status" value="1"/>
</dbReference>
<accession>A0AAV2TF68</accession>
<keyword evidence="1" id="KW-0479">Metal-binding</keyword>
<sequence>MAPALTQSEVDSMLGELTPKISTDEQKIEIGLDVLKALNEVKSELNNPCSLLSGVDDADGWDSDEIKAHAKLLVDETVQLISVAPDEAAFDSQLKQLVSRCSSPSLTGHDAEIGQSVLSAQLKQLLSEPENKENIQKLLDHIHAVILSSL</sequence>
<dbReference type="Proteomes" id="UP001497525">
    <property type="component" value="Unassembled WGS sequence"/>
</dbReference>
<proteinExistence type="inferred from homology"/>
<dbReference type="GO" id="GO:0019825">
    <property type="term" value="F:oxygen binding"/>
    <property type="evidence" value="ECO:0007669"/>
    <property type="project" value="InterPro"/>
</dbReference>
<dbReference type="EMBL" id="CAXLJL010000279">
    <property type="protein sequence ID" value="CAL5136043.1"/>
    <property type="molecule type" value="Genomic_DNA"/>
</dbReference>
<dbReference type="InterPro" id="IPR000971">
    <property type="entry name" value="Globin"/>
</dbReference>
<evidence type="ECO:0000259" key="2">
    <source>
        <dbReference type="PROSITE" id="PS01033"/>
    </source>
</evidence>
<evidence type="ECO:0000313" key="4">
    <source>
        <dbReference type="Proteomes" id="UP001497525"/>
    </source>
</evidence>
<reference evidence="3" key="1">
    <citation type="submission" date="2024-06" db="EMBL/GenBank/DDBJ databases">
        <authorList>
            <person name="Liu X."/>
            <person name="Lenzi L."/>
            <person name="Haldenby T S."/>
            <person name="Uol C."/>
        </authorList>
    </citation>
    <scope>NUCLEOTIDE SEQUENCE</scope>
</reference>
<dbReference type="AlphaFoldDB" id="A0AAV2TF68"/>
<comment type="caution">
    <text evidence="3">The sequence shown here is derived from an EMBL/GenBank/DDBJ whole genome shotgun (WGS) entry which is preliminary data.</text>
</comment>
<protein>
    <recommendedName>
        <fullName evidence="2">Globin domain-containing protein</fullName>
    </recommendedName>
</protein>
<keyword evidence="1" id="KW-0561">Oxygen transport</keyword>
<keyword evidence="1" id="KW-0408">Iron</keyword>
<gene>
    <name evidence="3" type="ORF">CDAUBV1_LOCUS10134</name>
</gene>